<evidence type="ECO:0008006" key="5">
    <source>
        <dbReference type="Google" id="ProtNLM"/>
    </source>
</evidence>
<keyword evidence="4" id="KW-1185">Reference proteome</keyword>
<dbReference type="EMBL" id="JAVREO010000002">
    <property type="protein sequence ID" value="MDT0265308.1"/>
    <property type="molecule type" value="Genomic_DNA"/>
</dbReference>
<evidence type="ECO:0000313" key="4">
    <source>
        <dbReference type="Proteomes" id="UP001183410"/>
    </source>
</evidence>
<dbReference type="RefSeq" id="WP_311664520.1">
    <property type="nucleotide sequence ID" value="NZ_JAVREO010000002.1"/>
</dbReference>
<gene>
    <name evidence="3" type="ORF">RM844_03275</name>
</gene>
<evidence type="ECO:0000256" key="1">
    <source>
        <dbReference type="SAM" id="MobiDB-lite"/>
    </source>
</evidence>
<keyword evidence="2" id="KW-0732">Signal</keyword>
<comment type="caution">
    <text evidence="3">The sequence shown here is derived from an EMBL/GenBank/DDBJ whole genome shotgun (WGS) entry which is preliminary data.</text>
</comment>
<protein>
    <recommendedName>
        <fullName evidence="5">Lipoprotein</fullName>
    </recommendedName>
</protein>
<dbReference type="PROSITE" id="PS51257">
    <property type="entry name" value="PROKAR_LIPOPROTEIN"/>
    <property type="match status" value="1"/>
</dbReference>
<feature type="region of interest" description="Disordered" evidence="1">
    <location>
        <begin position="161"/>
        <end position="195"/>
    </location>
</feature>
<reference evidence="4" key="1">
    <citation type="submission" date="2023-07" db="EMBL/GenBank/DDBJ databases">
        <title>30 novel species of actinomycetes from the DSMZ collection.</title>
        <authorList>
            <person name="Nouioui I."/>
        </authorList>
    </citation>
    <scope>NUCLEOTIDE SEQUENCE [LARGE SCALE GENOMIC DNA]</scope>
    <source>
        <strain evidence="4">DSM 44915</strain>
    </source>
</reference>
<accession>A0ABU2JK02</accession>
<evidence type="ECO:0000313" key="3">
    <source>
        <dbReference type="EMBL" id="MDT0265308.1"/>
    </source>
</evidence>
<organism evidence="3 4">
    <name type="scientific">Streptomyces chisholmiae</name>
    <dbReference type="NCBI Taxonomy" id="3075540"/>
    <lineage>
        <taxon>Bacteria</taxon>
        <taxon>Bacillati</taxon>
        <taxon>Actinomycetota</taxon>
        <taxon>Actinomycetes</taxon>
        <taxon>Kitasatosporales</taxon>
        <taxon>Streptomycetaceae</taxon>
        <taxon>Streptomyces</taxon>
    </lineage>
</organism>
<feature type="chain" id="PRO_5046392712" description="Lipoprotein" evidence="2">
    <location>
        <begin position="25"/>
        <end position="195"/>
    </location>
</feature>
<sequence>MSGGHGRRRRVALPWLLLATAATTACGIRPTDVPVDAGPAPTRASCDVPAGDEEHAAVFLVCGQRVESVSRPLHAPLTQDEDPSGIAAALLAELQTDPAQGEKTAGFSSDVPDDLAVTRQEPGDQEQVVRLSQRPNDLPGLALTQIICTFANSEALGAGGQTVTLGGPPGPGAEKPRTYSCSAAMRSPEGARSLG</sequence>
<name>A0ABU2JK02_9ACTN</name>
<evidence type="ECO:0000256" key="2">
    <source>
        <dbReference type="SAM" id="SignalP"/>
    </source>
</evidence>
<feature type="signal peptide" evidence="2">
    <location>
        <begin position="1"/>
        <end position="24"/>
    </location>
</feature>
<proteinExistence type="predicted"/>
<dbReference type="Proteomes" id="UP001183410">
    <property type="component" value="Unassembled WGS sequence"/>
</dbReference>